<keyword evidence="4" id="KW-0067">ATP-binding</keyword>
<dbReference type="GO" id="GO:0003677">
    <property type="term" value="F:DNA binding"/>
    <property type="evidence" value="ECO:0007669"/>
    <property type="project" value="InterPro"/>
</dbReference>
<dbReference type="Pfam" id="PF04851">
    <property type="entry name" value="ResIII"/>
    <property type="match status" value="1"/>
</dbReference>
<feature type="domain" description="Helicase ATP-binding" evidence="5">
    <location>
        <begin position="20"/>
        <end position="183"/>
    </location>
</feature>
<keyword evidence="1" id="KW-0547">Nucleotide-binding</keyword>
<dbReference type="GO" id="GO:0005524">
    <property type="term" value="F:ATP binding"/>
    <property type="evidence" value="ECO:0007669"/>
    <property type="project" value="UniProtKB-KW"/>
</dbReference>
<dbReference type="InterPro" id="IPR006935">
    <property type="entry name" value="Helicase/UvrB_N"/>
</dbReference>
<evidence type="ECO:0000259" key="5">
    <source>
        <dbReference type="PROSITE" id="PS51192"/>
    </source>
</evidence>
<evidence type="ECO:0008006" key="9">
    <source>
        <dbReference type="Google" id="ProtNLM"/>
    </source>
</evidence>
<feature type="domain" description="Helicase C-terminal" evidence="6">
    <location>
        <begin position="351"/>
        <end position="500"/>
    </location>
</feature>
<dbReference type="GO" id="GO:0004386">
    <property type="term" value="F:helicase activity"/>
    <property type="evidence" value="ECO:0007669"/>
    <property type="project" value="UniProtKB-KW"/>
</dbReference>
<keyword evidence="2" id="KW-0378">Hydrolase</keyword>
<dbReference type="InterPro" id="IPR014001">
    <property type="entry name" value="Helicase_ATP-bd"/>
</dbReference>
<evidence type="ECO:0000313" key="8">
    <source>
        <dbReference type="Proteomes" id="UP000229901"/>
    </source>
</evidence>
<keyword evidence="3" id="KW-0347">Helicase</keyword>
<evidence type="ECO:0000256" key="3">
    <source>
        <dbReference type="ARBA" id="ARBA00022806"/>
    </source>
</evidence>
<dbReference type="PANTHER" id="PTHR14025:SF20">
    <property type="entry name" value="FANCONI ANEMIA GROUP M PROTEIN"/>
    <property type="match status" value="1"/>
</dbReference>
<evidence type="ECO:0000256" key="4">
    <source>
        <dbReference type="ARBA" id="ARBA00022840"/>
    </source>
</evidence>
<dbReference type="Pfam" id="PF00271">
    <property type="entry name" value="Helicase_C"/>
    <property type="match status" value="1"/>
</dbReference>
<dbReference type="Proteomes" id="UP000229901">
    <property type="component" value="Unassembled WGS sequence"/>
</dbReference>
<dbReference type="SMART" id="SM00490">
    <property type="entry name" value="HELICc"/>
    <property type="match status" value="1"/>
</dbReference>
<dbReference type="SUPFAM" id="SSF52540">
    <property type="entry name" value="P-loop containing nucleoside triphosphate hydrolases"/>
    <property type="match status" value="1"/>
</dbReference>
<evidence type="ECO:0000256" key="2">
    <source>
        <dbReference type="ARBA" id="ARBA00022801"/>
    </source>
</evidence>
<accession>A0A2H0V4M0</accession>
<dbReference type="AlphaFoldDB" id="A0A2H0V4M0"/>
<evidence type="ECO:0000256" key="1">
    <source>
        <dbReference type="ARBA" id="ARBA00022741"/>
    </source>
</evidence>
<evidence type="ECO:0000259" key="6">
    <source>
        <dbReference type="PROSITE" id="PS51194"/>
    </source>
</evidence>
<dbReference type="GO" id="GO:0016787">
    <property type="term" value="F:hydrolase activity"/>
    <property type="evidence" value="ECO:0007669"/>
    <property type="project" value="UniProtKB-KW"/>
</dbReference>
<comment type="caution">
    <text evidence="7">The sequence shown here is derived from an EMBL/GenBank/DDBJ whole genome shotgun (WGS) entry which is preliminary data.</text>
</comment>
<dbReference type="Gene3D" id="1.20.1320.20">
    <property type="entry name" value="hef helicase domain"/>
    <property type="match status" value="1"/>
</dbReference>
<dbReference type="EMBL" id="PFAP01000023">
    <property type="protein sequence ID" value="PIR94008.1"/>
    <property type="molecule type" value="Genomic_DNA"/>
</dbReference>
<organism evidence="7 8">
    <name type="scientific">Candidatus Falkowbacteria bacterium CG10_big_fil_rev_8_21_14_0_10_39_11</name>
    <dbReference type="NCBI Taxonomy" id="1974565"/>
    <lineage>
        <taxon>Bacteria</taxon>
        <taxon>Candidatus Falkowiibacteriota</taxon>
    </lineage>
</organism>
<name>A0A2H0V4M0_9BACT</name>
<dbReference type="PANTHER" id="PTHR14025">
    <property type="entry name" value="FANCONI ANEMIA GROUP M FANCM FAMILY MEMBER"/>
    <property type="match status" value="1"/>
</dbReference>
<dbReference type="PROSITE" id="PS51192">
    <property type="entry name" value="HELICASE_ATP_BIND_1"/>
    <property type="match status" value="1"/>
</dbReference>
<evidence type="ECO:0000313" key="7">
    <source>
        <dbReference type="EMBL" id="PIR94008.1"/>
    </source>
</evidence>
<protein>
    <recommendedName>
        <fullName evidence="9">DEAD/DEAH box helicase</fullName>
    </recommendedName>
</protein>
<dbReference type="SMART" id="SM00487">
    <property type="entry name" value="DEXDc"/>
    <property type="match status" value="1"/>
</dbReference>
<gene>
    <name evidence="7" type="ORF">COT97_03520</name>
</gene>
<dbReference type="PROSITE" id="PS51194">
    <property type="entry name" value="HELICASE_CTER"/>
    <property type="match status" value="1"/>
</dbReference>
<dbReference type="InterPro" id="IPR001650">
    <property type="entry name" value="Helicase_C-like"/>
</dbReference>
<sequence length="514" mass="59680">MTWLRRELIEKRQFQVEVVKEMSDKGHNLALVLPTAAGKTLMAFEEADLFLAKGKVVFFAPNTNLVRQNYRQILNFFNLKASEVQMITGIIPPHKRAEVWRQAKFVSATPETMVNDLAHGRVKIGDYSLFIFDEFHQGGDNYAYTDLAIISHKNNITRLGLSATPGVDDEEFDRALANLRMSEFVVRSAESTGLSEHSWPKYEFKRIVTITRELKYYAYIIETKLEDIFKLLRELGYVQGAIRILSIQELNRIIAQARRQDIIDENGEVILNRRVLTQAAEYFKLRHFLSVLMTENYVSAWKFYEKLLKESKAKQKIRASWRIVTDGRFQVIVRDLEKKLVTHEKHPKLLHLIDLLYHLMYQKHQVIIFCNDKNSQQGILQALETYPFFEGKARVIHSESSKRGRAKNEEVIQAFRDKEIPILISTSILEAGIDIPSVDAIINYSLPLEESTMIQRRGRVGRFKDGYIYYLAMDHVFDKSLLYATFAKKRKMLLTIHDRARGVRAPEQLKLFGT</sequence>
<reference evidence="8" key="1">
    <citation type="submission" date="2017-09" db="EMBL/GenBank/DDBJ databases">
        <title>Depth-based differentiation of microbial function through sediment-hosted aquifers and enrichment of novel symbionts in the deep terrestrial subsurface.</title>
        <authorList>
            <person name="Probst A.J."/>
            <person name="Ladd B."/>
            <person name="Jarett J.K."/>
            <person name="Geller-Mcgrath D.E."/>
            <person name="Sieber C.M.K."/>
            <person name="Emerson J.B."/>
            <person name="Anantharaman K."/>
            <person name="Thomas B.C."/>
            <person name="Malmstrom R."/>
            <person name="Stieglmeier M."/>
            <person name="Klingl A."/>
            <person name="Woyke T."/>
            <person name="Ryan C.M."/>
            <person name="Banfield J.F."/>
        </authorList>
    </citation>
    <scope>NUCLEOTIDE SEQUENCE [LARGE SCALE GENOMIC DNA]</scope>
</reference>
<proteinExistence type="predicted"/>
<dbReference type="Gene3D" id="3.40.50.300">
    <property type="entry name" value="P-loop containing nucleotide triphosphate hydrolases"/>
    <property type="match status" value="2"/>
</dbReference>
<dbReference type="InterPro" id="IPR027417">
    <property type="entry name" value="P-loop_NTPase"/>
</dbReference>